<evidence type="ECO:0000313" key="2">
    <source>
        <dbReference type="EMBL" id="OCH91736.1"/>
    </source>
</evidence>
<dbReference type="Proteomes" id="UP000250043">
    <property type="component" value="Unassembled WGS sequence"/>
</dbReference>
<accession>A0A8E2DM56</accession>
<keyword evidence="3" id="KW-1185">Reference proteome</keyword>
<protein>
    <submittedName>
        <fullName evidence="2">Uncharacterized protein</fullName>
    </submittedName>
</protein>
<organism evidence="2 3">
    <name type="scientific">Obba rivulosa</name>
    <dbReference type="NCBI Taxonomy" id="1052685"/>
    <lineage>
        <taxon>Eukaryota</taxon>
        <taxon>Fungi</taxon>
        <taxon>Dikarya</taxon>
        <taxon>Basidiomycota</taxon>
        <taxon>Agaricomycotina</taxon>
        <taxon>Agaricomycetes</taxon>
        <taxon>Polyporales</taxon>
        <taxon>Gelatoporiaceae</taxon>
        <taxon>Obba</taxon>
    </lineage>
</organism>
<proteinExistence type="predicted"/>
<gene>
    <name evidence="2" type="ORF">OBBRIDRAFT_791964</name>
</gene>
<dbReference type="AlphaFoldDB" id="A0A8E2DM56"/>
<evidence type="ECO:0000256" key="1">
    <source>
        <dbReference type="SAM" id="MobiDB-lite"/>
    </source>
</evidence>
<dbReference type="EMBL" id="KV722380">
    <property type="protein sequence ID" value="OCH91736.1"/>
    <property type="molecule type" value="Genomic_DNA"/>
</dbReference>
<feature type="compositionally biased region" description="Basic and acidic residues" evidence="1">
    <location>
        <begin position="51"/>
        <end position="69"/>
    </location>
</feature>
<reference evidence="2 3" key="1">
    <citation type="submission" date="2016-07" db="EMBL/GenBank/DDBJ databases">
        <title>Draft genome of the white-rot fungus Obba rivulosa 3A-2.</title>
        <authorList>
            <consortium name="DOE Joint Genome Institute"/>
            <person name="Miettinen O."/>
            <person name="Riley R."/>
            <person name="Acob R."/>
            <person name="Barry K."/>
            <person name="Cullen D."/>
            <person name="De Vries R."/>
            <person name="Hainaut M."/>
            <person name="Hatakka A."/>
            <person name="Henrissat B."/>
            <person name="Hilden K."/>
            <person name="Kuo R."/>
            <person name="Labutti K."/>
            <person name="Lipzen A."/>
            <person name="Makela M.R."/>
            <person name="Sandor L."/>
            <person name="Spatafora J.W."/>
            <person name="Grigoriev I.V."/>
            <person name="Hibbett D.S."/>
        </authorList>
    </citation>
    <scope>NUCLEOTIDE SEQUENCE [LARGE SCALE GENOMIC DNA]</scope>
    <source>
        <strain evidence="2 3">3A-2</strain>
    </source>
</reference>
<evidence type="ECO:0000313" key="3">
    <source>
        <dbReference type="Proteomes" id="UP000250043"/>
    </source>
</evidence>
<name>A0A8E2DM56_9APHY</name>
<dbReference type="OrthoDB" id="2590867at2759"/>
<feature type="region of interest" description="Disordered" evidence="1">
    <location>
        <begin position="48"/>
        <end position="122"/>
    </location>
</feature>
<sequence>MSSDDGNPRPGGSVGSSAATTLKGAWQAVTGFGDYVRGNAMDFIDAITGSEAKHPETEVGERRMKEGLTRVKSATSMTGGRETEGAQPSTTGDAPPLPERRQDAGDTSTAASTGTEDDKHDA</sequence>
<feature type="compositionally biased region" description="Low complexity" evidence="1">
    <location>
        <begin position="105"/>
        <end position="114"/>
    </location>
</feature>